<proteinExistence type="inferred from homology"/>
<evidence type="ECO:0000256" key="5">
    <source>
        <dbReference type="HAMAP-Rule" id="MF_00765"/>
    </source>
</evidence>
<evidence type="ECO:0000256" key="3">
    <source>
        <dbReference type="ARBA" id="ARBA00022730"/>
    </source>
</evidence>
<dbReference type="GO" id="GO:0043022">
    <property type="term" value="F:ribosome binding"/>
    <property type="evidence" value="ECO:0007669"/>
    <property type="project" value="UniProtKB-UniRule"/>
</dbReference>
<dbReference type="Pfam" id="PF04751">
    <property type="entry name" value="DarP"/>
    <property type="match status" value="1"/>
</dbReference>
<accession>A0A317MRF0</accession>
<keyword evidence="1 5" id="KW-0963">Cytoplasm</keyword>
<dbReference type="InterPro" id="IPR023153">
    <property type="entry name" value="DarP_sf"/>
</dbReference>
<dbReference type="SUPFAM" id="SSF158710">
    <property type="entry name" value="PSPTO4464-like"/>
    <property type="match status" value="1"/>
</dbReference>
<dbReference type="HAMAP" id="MF_00765">
    <property type="entry name" value="DarP"/>
    <property type="match status" value="1"/>
</dbReference>
<dbReference type="EMBL" id="QGTJ01000011">
    <property type="protein sequence ID" value="PWV59349.1"/>
    <property type="molecule type" value="Genomic_DNA"/>
</dbReference>
<dbReference type="Gene3D" id="1.10.60.30">
    <property type="entry name" value="PSPTO4464-like domains"/>
    <property type="match status" value="2"/>
</dbReference>
<protein>
    <recommendedName>
        <fullName evidence="5">Dual-action ribosomal maturation protein DarP</fullName>
    </recommendedName>
    <alternativeName>
        <fullName evidence="5">Large ribosomal subunit assembly factor DarP</fullName>
    </alternativeName>
</protein>
<evidence type="ECO:0000313" key="7">
    <source>
        <dbReference type="EMBL" id="PWV59349.1"/>
    </source>
</evidence>
<dbReference type="OrthoDB" id="5293604at2"/>
<dbReference type="CDD" id="cd16331">
    <property type="entry name" value="YjgA-like"/>
    <property type="match status" value="1"/>
</dbReference>
<dbReference type="GO" id="GO:0005829">
    <property type="term" value="C:cytosol"/>
    <property type="evidence" value="ECO:0007669"/>
    <property type="project" value="TreeGrafter"/>
</dbReference>
<feature type="region of interest" description="Disordered" evidence="6">
    <location>
        <begin position="1"/>
        <end position="31"/>
    </location>
</feature>
<evidence type="ECO:0000256" key="2">
    <source>
        <dbReference type="ARBA" id="ARBA00022517"/>
    </source>
</evidence>
<keyword evidence="2 5" id="KW-0690">Ribosome biogenesis</keyword>
<dbReference type="GO" id="GO:1902626">
    <property type="term" value="P:assembly of large subunit precursor of preribosome"/>
    <property type="evidence" value="ECO:0007669"/>
    <property type="project" value="UniProtKB-UniRule"/>
</dbReference>
<comment type="similarity">
    <text evidence="5">Belongs to the DarP family.</text>
</comment>
<dbReference type="RefSeq" id="WP_110019755.1">
    <property type="nucleotide sequence ID" value="NZ_QGTJ01000011.1"/>
</dbReference>
<dbReference type="GO" id="GO:0019843">
    <property type="term" value="F:rRNA binding"/>
    <property type="evidence" value="ECO:0007669"/>
    <property type="project" value="UniProtKB-UniRule"/>
</dbReference>
<dbReference type="NCBIfam" id="NF003593">
    <property type="entry name" value="PRK05255.1-1"/>
    <property type="match status" value="1"/>
</dbReference>
<comment type="subcellular location">
    <subcellularLocation>
        <location evidence="5">Cytoplasm</location>
    </subcellularLocation>
    <text evidence="5">Associates with late stage pre-50S ribosomal subunits.</text>
</comment>
<comment type="caution">
    <text evidence="7">The sequence shown here is derived from an EMBL/GenBank/DDBJ whole genome shotgun (WGS) entry which is preliminary data.</text>
</comment>
<name>A0A317MRF0_9GAMM</name>
<dbReference type="AlphaFoldDB" id="A0A317MRF0"/>
<evidence type="ECO:0000313" key="8">
    <source>
        <dbReference type="Proteomes" id="UP000246569"/>
    </source>
</evidence>
<organism evidence="7 8">
    <name type="scientific">Plasticicumulans acidivorans</name>
    <dbReference type="NCBI Taxonomy" id="886464"/>
    <lineage>
        <taxon>Bacteria</taxon>
        <taxon>Pseudomonadati</taxon>
        <taxon>Pseudomonadota</taxon>
        <taxon>Gammaproteobacteria</taxon>
        <taxon>Candidatus Competibacteraceae</taxon>
        <taxon>Plasticicumulans</taxon>
    </lineage>
</organism>
<evidence type="ECO:0000256" key="6">
    <source>
        <dbReference type="SAM" id="MobiDB-lite"/>
    </source>
</evidence>
<sequence>MSHPDFSFDDHDDELPSGPSKSARKREAHALQDLGQRLVELPDAQLKQVPMPEDLAEAVALCRKISAHGGRSRQLQYIGKLMRRLDPAPIEAVLARFDATSAEARREQHQLERWVEAMVGGDEEMLGSFFAEYPDADRQHIRQLVRNAMRELAAGKPPKSRRELFRALRATAYGH</sequence>
<keyword evidence="3 5" id="KW-0699">rRNA-binding</keyword>
<dbReference type="PANTHER" id="PTHR38101">
    <property type="entry name" value="UPF0307 PROTEIN YJGA"/>
    <property type="match status" value="1"/>
</dbReference>
<dbReference type="PIRSF" id="PIRSF016183">
    <property type="entry name" value="UCP016183"/>
    <property type="match status" value="1"/>
</dbReference>
<dbReference type="InterPro" id="IPR006839">
    <property type="entry name" value="DarP"/>
</dbReference>
<keyword evidence="8" id="KW-1185">Reference proteome</keyword>
<gene>
    <name evidence="5" type="primary">darP</name>
    <name evidence="7" type="ORF">C7443_111121</name>
</gene>
<dbReference type="Proteomes" id="UP000246569">
    <property type="component" value="Unassembled WGS sequence"/>
</dbReference>
<keyword evidence="4 5" id="KW-0694">RNA-binding</keyword>
<evidence type="ECO:0000256" key="1">
    <source>
        <dbReference type="ARBA" id="ARBA00022490"/>
    </source>
</evidence>
<dbReference type="PANTHER" id="PTHR38101:SF1">
    <property type="entry name" value="UPF0307 PROTEIN YJGA"/>
    <property type="match status" value="1"/>
</dbReference>
<evidence type="ECO:0000256" key="4">
    <source>
        <dbReference type="ARBA" id="ARBA00022884"/>
    </source>
</evidence>
<reference evidence="7 8" key="1">
    <citation type="submission" date="2018-05" db="EMBL/GenBank/DDBJ databases">
        <title>Genomic Encyclopedia of Type Strains, Phase IV (KMG-IV): sequencing the most valuable type-strain genomes for metagenomic binning, comparative biology and taxonomic classification.</title>
        <authorList>
            <person name="Goeker M."/>
        </authorList>
    </citation>
    <scope>NUCLEOTIDE SEQUENCE [LARGE SCALE GENOMIC DNA]</scope>
    <source>
        <strain evidence="7 8">DSM 23606</strain>
    </source>
</reference>
<comment type="function">
    <text evidence="5">Member of a network of 50S ribosomal subunit biogenesis factors which assembles along the 30S-50S interface, preventing incorrect 23S rRNA structures from forming. Promotes peptidyl transferase center (PTC) maturation.</text>
</comment>